<name>A0ABV7F8F8_9BURK</name>
<comment type="caution">
    <text evidence="2">The sequence shown here is derived from an EMBL/GenBank/DDBJ whole genome shotgun (WGS) entry which is preliminary data.</text>
</comment>
<feature type="chain" id="PRO_5046162671" evidence="1">
    <location>
        <begin position="22"/>
        <end position="195"/>
    </location>
</feature>
<proteinExistence type="predicted"/>
<keyword evidence="3" id="KW-1185">Reference proteome</keyword>
<accession>A0ABV7F8F8</accession>
<dbReference type="EMBL" id="JBHRTP010000071">
    <property type="protein sequence ID" value="MFC3110185.1"/>
    <property type="molecule type" value="Genomic_DNA"/>
</dbReference>
<keyword evidence="1" id="KW-0732">Signal</keyword>
<dbReference type="Proteomes" id="UP001595530">
    <property type="component" value="Unassembled WGS sequence"/>
</dbReference>
<protein>
    <submittedName>
        <fullName evidence="2">Uncharacterized protein</fullName>
    </submittedName>
</protein>
<gene>
    <name evidence="2" type="ORF">ACFOFO_19840</name>
</gene>
<dbReference type="RefSeq" id="WP_390328555.1">
    <property type="nucleotide sequence ID" value="NZ_JBHRTP010000071.1"/>
</dbReference>
<evidence type="ECO:0000313" key="2">
    <source>
        <dbReference type="EMBL" id="MFC3110185.1"/>
    </source>
</evidence>
<evidence type="ECO:0000256" key="1">
    <source>
        <dbReference type="SAM" id="SignalP"/>
    </source>
</evidence>
<evidence type="ECO:0000313" key="3">
    <source>
        <dbReference type="Proteomes" id="UP001595530"/>
    </source>
</evidence>
<organism evidence="2 3">
    <name type="scientific">Undibacterium arcticum</name>
    <dbReference type="NCBI Taxonomy" id="1762892"/>
    <lineage>
        <taxon>Bacteria</taxon>
        <taxon>Pseudomonadati</taxon>
        <taxon>Pseudomonadota</taxon>
        <taxon>Betaproteobacteria</taxon>
        <taxon>Burkholderiales</taxon>
        <taxon>Oxalobacteraceae</taxon>
        <taxon>Undibacterium</taxon>
    </lineage>
</organism>
<reference evidence="3" key="1">
    <citation type="journal article" date="2019" name="Int. J. Syst. Evol. Microbiol.">
        <title>The Global Catalogue of Microorganisms (GCM) 10K type strain sequencing project: providing services to taxonomists for standard genome sequencing and annotation.</title>
        <authorList>
            <consortium name="The Broad Institute Genomics Platform"/>
            <consortium name="The Broad Institute Genome Sequencing Center for Infectious Disease"/>
            <person name="Wu L."/>
            <person name="Ma J."/>
        </authorList>
    </citation>
    <scope>NUCLEOTIDE SEQUENCE [LARGE SCALE GENOMIC DNA]</scope>
    <source>
        <strain evidence="3">KCTC 42986</strain>
    </source>
</reference>
<sequence>MKLQHLWCAIGLLCLSMVAQAITMEEIHELQKASLAKSLKEGLEKDKVGKSDSPGGPSLTAGTQQPAVYFKPVARDSIKDMTLTGLFGVGSDVEAKIVFRGEINSIRKGMDIEGWVMTDVKDRCVEMSKRVPINVKRKRKAIAENETRIVSLCIKTIARDYSVANFNPNSPITGSSFAKTQNSNPLAILPPIPLR</sequence>
<feature type="signal peptide" evidence="1">
    <location>
        <begin position="1"/>
        <end position="21"/>
    </location>
</feature>